<dbReference type="Proteomes" id="UP001160148">
    <property type="component" value="Unassembled WGS sequence"/>
</dbReference>
<feature type="compositionally biased region" description="Polar residues" evidence="1">
    <location>
        <begin position="62"/>
        <end position="75"/>
    </location>
</feature>
<keyword evidence="3" id="KW-1185">Reference proteome</keyword>
<evidence type="ECO:0000313" key="3">
    <source>
        <dbReference type="Proteomes" id="UP001160148"/>
    </source>
</evidence>
<comment type="caution">
    <text evidence="2">The sequence shown here is derived from an EMBL/GenBank/DDBJ whole genome shotgun (WGS) entry which is preliminary data.</text>
</comment>
<feature type="region of interest" description="Disordered" evidence="1">
    <location>
        <begin position="1"/>
        <end position="32"/>
    </location>
</feature>
<feature type="region of interest" description="Disordered" evidence="1">
    <location>
        <begin position="46"/>
        <end position="75"/>
    </location>
</feature>
<gene>
    <name evidence="2" type="ORF">MEUPH1_LOCUS13709</name>
</gene>
<dbReference type="EMBL" id="CARXXK010000002">
    <property type="protein sequence ID" value="CAI6358161.1"/>
    <property type="molecule type" value="Genomic_DNA"/>
</dbReference>
<evidence type="ECO:0000256" key="1">
    <source>
        <dbReference type="SAM" id="MobiDB-lite"/>
    </source>
</evidence>
<sequence>MVTSNNNNNAILSRNDSGAPHSAHTTQAPPPQTALLLHRFVHEIDGGDNGRAIRKRRPAKQNGDSHNLTPQSAPSHNTFMLRTVHNGSVAAAQDAQPT</sequence>
<protein>
    <submittedName>
        <fullName evidence="2">Uncharacterized protein</fullName>
    </submittedName>
</protein>
<proteinExistence type="predicted"/>
<organism evidence="2 3">
    <name type="scientific">Macrosiphum euphorbiae</name>
    <name type="common">potato aphid</name>
    <dbReference type="NCBI Taxonomy" id="13131"/>
    <lineage>
        <taxon>Eukaryota</taxon>
        <taxon>Metazoa</taxon>
        <taxon>Ecdysozoa</taxon>
        <taxon>Arthropoda</taxon>
        <taxon>Hexapoda</taxon>
        <taxon>Insecta</taxon>
        <taxon>Pterygota</taxon>
        <taxon>Neoptera</taxon>
        <taxon>Paraneoptera</taxon>
        <taxon>Hemiptera</taxon>
        <taxon>Sternorrhyncha</taxon>
        <taxon>Aphidomorpha</taxon>
        <taxon>Aphidoidea</taxon>
        <taxon>Aphididae</taxon>
        <taxon>Macrosiphini</taxon>
        <taxon>Macrosiphum</taxon>
    </lineage>
</organism>
<accession>A0AAV0WR83</accession>
<name>A0AAV0WR83_9HEMI</name>
<reference evidence="2 3" key="1">
    <citation type="submission" date="2023-01" db="EMBL/GenBank/DDBJ databases">
        <authorList>
            <person name="Whitehead M."/>
        </authorList>
    </citation>
    <scope>NUCLEOTIDE SEQUENCE [LARGE SCALE GENOMIC DNA]</scope>
</reference>
<dbReference type="AlphaFoldDB" id="A0AAV0WR83"/>
<evidence type="ECO:0000313" key="2">
    <source>
        <dbReference type="EMBL" id="CAI6358161.1"/>
    </source>
</evidence>